<organism evidence="2 3">
    <name type="scientific">Nonomuraea antimicrobica</name>
    <dbReference type="NCBI Taxonomy" id="561173"/>
    <lineage>
        <taxon>Bacteria</taxon>
        <taxon>Bacillati</taxon>
        <taxon>Actinomycetota</taxon>
        <taxon>Actinomycetes</taxon>
        <taxon>Streptosporangiales</taxon>
        <taxon>Streptosporangiaceae</taxon>
        <taxon>Nonomuraea</taxon>
    </lineage>
</organism>
<evidence type="ECO:0000256" key="1">
    <source>
        <dbReference type="SAM" id="MobiDB-lite"/>
    </source>
</evidence>
<name>A0ABP7DM45_9ACTN</name>
<dbReference type="RefSeq" id="WP_344892071.1">
    <property type="nucleotide sequence ID" value="NZ_BAAAZP010000187.1"/>
</dbReference>
<dbReference type="Proteomes" id="UP001500902">
    <property type="component" value="Unassembled WGS sequence"/>
</dbReference>
<sequence length="78" mass="7796">MAGPSQVRVAARGPEPSRGPPSRAVAGGPQGAPATARSPPDTSSSRNLTSMYSHGLDNFPDAYGVALIPAVPAIGQEA</sequence>
<proteinExistence type="predicted"/>
<protein>
    <submittedName>
        <fullName evidence="2">Uncharacterized protein</fullName>
    </submittedName>
</protein>
<feature type="region of interest" description="Disordered" evidence="1">
    <location>
        <begin position="1"/>
        <end position="55"/>
    </location>
</feature>
<feature type="compositionally biased region" description="Low complexity" evidence="1">
    <location>
        <begin position="10"/>
        <end position="24"/>
    </location>
</feature>
<feature type="compositionally biased region" description="Polar residues" evidence="1">
    <location>
        <begin position="40"/>
        <end position="52"/>
    </location>
</feature>
<reference evidence="3" key="1">
    <citation type="journal article" date="2019" name="Int. J. Syst. Evol. Microbiol.">
        <title>The Global Catalogue of Microorganisms (GCM) 10K type strain sequencing project: providing services to taxonomists for standard genome sequencing and annotation.</title>
        <authorList>
            <consortium name="The Broad Institute Genomics Platform"/>
            <consortium name="The Broad Institute Genome Sequencing Center for Infectious Disease"/>
            <person name="Wu L."/>
            <person name="Ma J."/>
        </authorList>
    </citation>
    <scope>NUCLEOTIDE SEQUENCE [LARGE SCALE GENOMIC DNA]</scope>
    <source>
        <strain evidence="3">JCM 16904</strain>
    </source>
</reference>
<comment type="caution">
    <text evidence="2">The sequence shown here is derived from an EMBL/GenBank/DDBJ whole genome shotgun (WGS) entry which is preliminary data.</text>
</comment>
<evidence type="ECO:0000313" key="3">
    <source>
        <dbReference type="Proteomes" id="UP001500902"/>
    </source>
</evidence>
<dbReference type="EMBL" id="BAAAZP010000187">
    <property type="protein sequence ID" value="GAA3706360.1"/>
    <property type="molecule type" value="Genomic_DNA"/>
</dbReference>
<accession>A0ABP7DM45</accession>
<keyword evidence="3" id="KW-1185">Reference proteome</keyword>
<evidence type="ECO:0000313" key="2">
    <source>
        <dbReference type="EMBL" id="GAA3706360.1"/>
    </source>
</evidence>
<gene>
    <name evidence="2" type="ORF">GCM10022224_084830</name>
</gene>